<gene>
    <name evidence="5" type="ORF">TG1_55</name>
</gene>
<dbReference type="PANTHER" id="PTHR44846">
    <property type="entry name" value="MANNOSYL-D-GLYCERATE TRANSPORT/METABOLISM SYSTEM REPRESSOR MNGR-RELATED"/>
    <property type="match status" value="1"/>
</dbReference>
<proteinExistence type="predicted"/>
<dbReference type="Gene3D" id="1.10.10.10">
    <property type="entry name" value="Winged helix-like DNA-binding domain superfamily/Winged helix DNA-binding domain"/>
    <property type="match status" value="1"/>
</dbReference>
<keyword evidence="3" id="KW-0804">Transcription</keyword>
<dbReference type="EMBL" id="JX182372">
    <property type="protein sequence ID" value="AFU62249.1"/>
    <property type="molecule type" value="Genomic_DNA"/>
</dbReference>
<dbReference type="InterPro" id="IPR036390">
    <property type="entry name" value="WH_DNA-bd_sf"/>
</dbReference>
<dbReference type="PANTHER" id="PTHR44846:SF1">
    <property type="entry name" value="MANNOSYL-D-GLYCERATE TRANSPORT_METABOLISM SYSTEM REPRESSOR MNGR-RELATED"/>
    <property type="match status" value="1"/>
</dbReference>
<protein>
    <submittedName>
        <fullName evidence="5">Helix-turn-helix DNA binding domain protein</fullName>
    </submittedName>
</protein>
<dbReference type="InterPro" id="IPR036388">
    <property type="entry name" value="WH-like_DNA-bd_sf"/>
</dbReference>
<feature type="domain" description="HTH gntR-type" evidence="4">
    <location>
        <begin position="7"/>
        <end position="75"/>
    </location>
</feature>
<dbReference type="GO" id="GO:0003700">
    <property type="term" value="F:DNA-binding transcription factor activity"/>
    <property type="evidence" value="ECO:0007669"/>
    <property type="project" value="InterPro"/>
</dbReference>
<dbReference type="Proteomes" id="UP000008669">
    <property type="component" value="Segment"/>
</dbReference>
<evidence type="ECO:0000256" key="3">
    <source>
        <dbReference type="ARBA" id="ARBA00023163"/>
    </source>
</evidence>
<dbReference type="SMART" id="SM00345">
    <property type="entry name" value="HTH_GNTR"/>
    <property type="match status" value="1"/>
</dbReference>
<dbReference type="PROSITE" id="PS50949">
    <property type="entry name" value="HTH_GNTR"/>
    <property type="match status" value="1"/>
</dbReference>
<evidence type="ECO:0000259" key="4">
    <source>
        <dbReference type="PROSITE" id="PS50949"/>
    </source>
</evidence>
<evidence type="ECO:0000313" key="6">
    <source>
        <dbReference type="Proteomes" id="UP000008669"/>
    </source>
</evidence>
<dbReference type="InterPro" id="IPR050679">
    <property type="entry name" value="Bact_HTH_transcr_reg"/>
</dbReference>
<keyword evidence="2" id="KW-0238">DNA-binding</keyword>
<organism evidence="5 6">
    <name type="scientific">Streptomyces phage TG1</name>
    <dbReference type="NCBI Taxonomy" id="2927987"/>
    <lineage>
        <taxon>Viruses</taxon>
        <taxon>Duplodnaviria</taxon>
        <taxon>Heunggongvirae</taxon>
        <taxon>Uroviricota</taxon>
        <taxon>Caudoviricetes</taxon>
        <taxon>Colingsworthviridae</taxon>
        <taxon>Tigunavirus</taxon>
        <taxon>Tigunavirus TG1</taxon>
    </lineage>
</organism>
<dbReference type="CDD" id="cd07377">
    <property type="entry name" value="WHTH_GntR"/>
    <property type="match status" value="1"/>
</dbReference>
<accession>K4IBS0</accession>
<evidence type="ECO:0000313" key="5">
    <source>
        <dbReference type="EMBL" id="AFU62249.1"/>
    </source>
</evidence>
<dbReference type="KEGG" id="vg:13827595"/>
<dbReference type="SUPFAM" id="SSF46785">
    <property type="entry name" value="Winged helix' DNA-binding domain"/>
    <property type="match status" value="1"/>
</dbReference>
<dbReference type="GO" id="GO:0045892">
    <property type="term" value="P:negative regulation of DNA-templated transcription"/>
    <property type="evidence" value="ECO:0007669"/>
    <property type="project" value="TreeGrafter"/>
</dbReference>
<dbReference type="GO" id="GO:0003677">
    <property type="term" value="F:DNA binding"/>
    <property type="evidence" value="ECO:0007669"/>
    <property type="project" value="UniProtKB-KW"/>
</dbReference>
<name>K4IBS0_9CAUD</name>
<dbReference type="InterPro" id="IPR000524">
    <property type="entry name" value="Tscrpt_reg_HTH_GntR"/>
</dbReference>
<sequence length="86" mass="9169">MKLDRTKPAWPQIAAEIERRIDSGEYAPGMRLPGAVPLSAEFGVASSTAARAVRHLVSKGRLVASVGWGTFVPETQDAPATDHEGQ</sequence>
<evidence type="ECO:0000256" key="1">
    <source>
        <dbReference type="ARBA" id="ARBA00023015"/>
    </source>
</evidence>
<evidence type="ECO:0000256" key="2">
    <source>
        <dbReference type="ARBA" id="ARBA00023125"/>
    </source>
</evidence>
<reference evidence="5 6" key="1">
    <citation type="submission" date="2012-06" db="EMBL/GenBank/DDBJ databases">
        <authorList>
            <person name="Smith M.C.M."/>
            <person name="Hendrix R."/>
            <person name="Hatfull G.F."/>
        </authorList>
    </citation>
    <scope>NUCLEOTIDE SEQUENCE [LARGE SCALE GENOMIC DNA]</scope>
</reference>
<dbReference type="Pfam" id="PF00392">
    <property type="entry name" value="GntR"/>
    <property type="match status" value="1"/>
</dbReference>
<keyword evidence="6" id="KW-1185">Reference proteome</keyword>
<keyword evidence="1" id="KW-0805">Transcription regulation</keyword>